<keyword evidence="2 5" id="KW-0119">Carbohydrate metabolism</keyword>
<evidence type="ECO:0000256" key="1">
    <source>
        <dbReference type="ARBA" id="ARBA00005652"/>
    </source>
</evidence>
<feature type="active site" description="Proton acceptor" evidence="4">
    <location>
        <position position="444"/>
    </location>
</feature>
<dbReference type="InterPro" id="IPR001554">
    <property type="entry name" value="Glyco_hydro_14"/>
</dbReference>
<dbReference type="SUPFAM" id="SSF51445">
    <property type="entry name" value="(Trans)glycosidases"/>
    <property type="match status" value="1"/>
</dbReference>
<reference evidence="6 7" key="1">
    <citation type="journal article" date="2020" name="Nat. Food">
        <title>A phased Vanilla planifolia genome enables genetic improvement of flavour and production.</title>
        <authorList>
            <person name="Hasing T."/>
            <person name="Tang H."/>
            <person name="Brym M."/>
            <person name="Khazi F."/>
            <person name="Huang T."/>
            <person name="Chambers A.H."/>
        </authorList>
    </citation>
    <scope>NUCLEOTIDE SEQUENCE [LARGE SCALE GENOMIC DNA]</scope>
    <source>
        <tissue evidence="6">Leaf</tissue>
    </source>
</reference>
<dbReference type="GO" id="GO:0016161">
    <property type="term" value="F:beta-amylase activity"/>
    <property type="evidence" value="ECO:0007669"/>
    <property type="project" value="UniProtKB-EC"/>
</dbReference>
<dbReference type="Gene3D" id="3.20.20.80">
    <property type="entry name" value="Glycosidases"/>
    <property type="match status" value="1"/>
</dbReference>
<evidence type="ECO:0000256" key="2">
    <source>
        <dbReference type="ARBA" id="ARBA00023277"/>
    </source>
</evidence>
<protein>
    <recommendedName>
        <fullName evidence="5">Beta-amylase</fullName>
        <ecNumber evidence="5">3.2.1.2</ecNumber>
    </recommendedName>
</protein>
<dbReference type="GO" id="GO:0000272">
    <property type="term" value="P:polysaccharide catabolic process"/>
    <property type="evidence" value="ECO:0007669"/>
    <property type="project" value="UniProtKB-KW"/>
</dbReference>
<sequence length="532" mass="58857">MEFTLMQTVVATPELARSRVSVICSCVGRRMVGRNQIDFGPARTALKRRSASSGLRSVRAEMAAVTLPSSRSEGDMAHPVRLFVGLPLDVVSKCAINQEKAIAYGLRALKLLGIQGVELPLWWSIVQPESSATNWSVYLALADLVRRAGLQLRVSLHLHSSAKPAVPLPSWISRIADANPDVLFTDLAGRRSHDCLSFAVDDLPVLNGRTPMEVYEDFFLSFRSAFSEFVGNTITEISVSLGPNGELRYPSFPPNSENHQSGGIGVFQCYDKYMLANLQKHAEEYGNPLWGLGGPHDATAYNQNPDTSGFFRENHGSWETPYGNFFLTWYSEQLLQHGNRLLSLGHKVFGDMPVKLSAKVPLLHNWYMSRSHPAELTSGFYNVEGRDGYDAVAAMFVRNHFAMIVPGFDFADGFNTQGSLSDAELLLSQILEACHKNGVRVFGENMSLTKLGIERIKRHLFSDASPLRSFTYQRMGANFFSPEHFPLFTDFVRSLELPELDADDVLSNMGGKVSLPIDAASGNGSNRLMQPV</sequence>
<dbReference type="Proteomes" id="UP000639772">
    <property type="component" value="Chromosome 6"/>
</dbReference>
<evidence type="ECO:0000313" key="7">
    <source>
        <dbReference type="Proteomes" id="UP000639772"/>
    </source>
</evidence>
<evidence type="ECO:0000256" key="3">
    <source>
        <dbReference type="ARBA" id="ARBA00023326"/>
    </source>
</evidence>
<dbReference type="PANTHER" id="PTHR31352">
    <property type="entry name" value="BETA-AMYLASE 1, CHLOROPLASTIC"/>
    <property type="match status" value="1"/>
</dbReference>
<keyword evidence="5" id="KW-0326">Glycosidase</keyword>
<evidence type="ECO:0000256" key="4">
    <source>
        <dbReference type="PIRSR" id="PIRSR601554-1"/>
    </source>
</evidence>
<dbReference type="EMBL" id="JADCNM010000006">
    <property type="protein sequence ID" value="KAG0478502.1"/>
    <property type="molecule type" value="Genomic_DNA"/>
</dbReference>
<comment type="catalytic activity">
    <reaction evidence="5">
        <text>Hydrolysis of (1-&gt;4)-alpha-D-glucosidic linkages in polysaccharides so as to remove successive maltose units from the non-reducing ends of the chains.</text>
        <dbReference type="EC" id="3.2.1.2"/>
    </reaction>
</comment>
<gene>
    <name evidence="6" type="ORF">HPP92_013221</name>
</gene>
<comment type="similarity">
    <text evidence="1 5">Belongs to the glycosyl hydrolase 14 family.</text>
</comment>
<keyword evidence="3 5" id="KW-0624">Polysaccharide degradation</keyword>
<proteinExistence type="inferred from homology"/>
<keyword evidence="5" id="KW-0378">Hydrolase</keyword>
<accession>A0A835R1J0</accession>
<evidence type="ECO:0000256" key="5">
    <source>
        <dbReference type="RuleBase" id="RU000509"/>
    </source>
</evidence>
<evidence type="ECO:0000313" key="6">
    <source>
        <dbReference type="EMBL" id="KAG0478502.1"/>
    </source>
</evidence>
<dbReference type="Pfam" id="PF01373">
    <property type="entry name" value="Glyco_hydro_14"/>
    <property type="match status" value="1"/>
</dbReference>
<dbReference type="OrthoDB" id="1660156at2759"/>
<feature type="active site" description="Proton donor" evidence="4">
    <location>
        <position position="246"/>
    </location>
</feature>
<dbReference type="PRINTS" id="PR00750">
    <property type="entry name" value="BETAAMYLASE"/>
</dbReference>
<comment type="caution">
    <text evidence="6">The sequence shown here is derived from an EMBL/GenBank/DDBJ whole genome shotgun (WGS) entry which is preliminary data.</text>
</comment>
<dbReference type="PANTHER" id="PTHR31352:SF3">
    <property type="entry name" value="INACTIVE BETA-AMYLASE 9"/>
    <property type="match status" value="1"/>
</dbReference>
<organism evidence="6 7">
    <name type="scientific">Vanilla planifolia</name>
    <name type="common">Vanilla</name>
    <dbReference type="NCBI Taxonomy" id="51239"/>
    <lineage>
        <taxon>Eukaryota</taxon>
        <taxon>Viridiplantae</taxon>
        <taxon>Streptophyta</taxon>
        <taxon>Embryophyta</taxon>
        <taxon>Tracheophyta</taxon>
        <taxon>Spermatophyta</taxon>
        <taxon>Magnoliopsida</taxon>
        <taxon>Liliopsida</taxon>
        <taxon>Asparagales</taxon>
        <taxon>Orchidaceae</taxon>
        <taxon>Vanilloideae</taxon>
        <taxon>Vanilleae</taxon>
        <taxon>Vanilla</taxon>
    </lineage>
</organism>
<dbReference type="EC" id="3.2.1.2" evidence="5"/>
<name>A0A835R1J0_VANPL</name>
<dbReference type="InterPro" id="IPR017853">
    <property type="entry name" value="GH"/>
</dbReference>
<dbReference type="AlphaFoldDB" id="A0A835R1J0"/>